<dbReference type="SUPFAM" id="SSF51445">
    <property type="entry name" value="(Trans)glycosidases"/>
    <property type="match status" value="1"/>
</dbReference>
<reference evidence="6 7" key="1">
    <citation type="submission" date="2013-08" db="EMBL/GenBank/DDBJ databases">
        <authorList>
            <person name="Durkin A.S."/>
            <person name="Haft D.R."/>
            <person name="McCorrison J."/>
            <person name="Torralba M."/>
            <person name="Gillis M."/>
            <person name="Haft D.H."/>
            <person name="Methe B."/>
            <person name="Sutton G."/>
            <person name="Nelson K.E."/>
        </authorList>
    </citation>
    <scope>NUCLEOTIDE SEQUENCE [LARGE SCALE GENOMIC DNA]</scope>
    <source>
        <strain evidence="6 7">F0067</strain>
    </source>
</reference>
<dbReference type="AlphaFoldDB" id="U2NQA9"/>
<dbReference type="EMBL" id="AWEY01000007">
    <property type="protein sequence ID" value="ERK40240.1"/>
    <property type="molecule type" value="Genomic_DNA"/>
</dbReference>
<comment type="similarity">
    <text evidence="1 3">Belongs to the glycosyl hydrolase 3 family.</text>
</comment>
<dbReference type="FunFam" id="3.40.50.1700:FF:000009">
    <property type="entry name" value="Periplasmic beta-glucosidase"/>
    <property type="match status" value="1"/>
</dbReference>
<dbReference type="InterPro" id="IPR036881">
    <property type="entry name" value="Glyco_hydro_3_C_sf"/>
</dbReference>
<dbReference type="InterPro" id="IPR001764">
    <property type="entry name" value="Glyco_hydro_3_N"/>
</dbReference>
<feature type="chain" id="PRO_5004632157" evidence="4">
    <location>
        <begin position="20"/>
        <end position="779"/>
    </location>
</feature>
<dbReference type="Gene3D" id="2.60.40.10">
    <property type="entry name" value="Immunoglobulins"/>
    <property type="match status" value="1"/>
</dbReference>
<evidence type="ECO:0000256" key="1">
    <source>
        <dbReference type="ARBA" id="ARBA00005336"/>
    </source>
</evidence>
<dbReference type="InterPro" id="IPR019800">
    <property type="entry name" value="Glyco_hydro_3_AS"/>
</dbReference>
<gene>
    <name evidence="6" type="ORF">HMPREF9135_0623</name>
</gene>
<dbReference type="InterPro" id="IPR051915">
    <property type="entry name" value="Cellulose_Degrad_GH3"/>
</dbReference>
<feature type="domain" description="Fibronectin type III-like" evidence="5">
    <location>
        <begin position="697"/>
        <end position="766"/>
    </location>
</feature>
<evidence type="ECO:0000259" key="5">
    <source>
        <dbReference type="SMART" id="SM01217"/>
    </source>
</evidence>
<dbReference type="InterPro" id="IPR026891">
    <property type="entry name" value="Fn3-like"/>
</dbReference>
<feature type="signal peptide" evidence="4">
    <location>
        <begin position="1"/>
        <end position="19"/>
    </location>
</feature>
<evidence type="ECO:0000256" key="3">
    <source>
        <dbReference type="RuleBase" id="RU361161"/>
    </source>
</evidence>
<dbReference type="PROSITE" id="PS00775">
    <property type="entry name" value="GLYCOSYL_HYDROL_F3"/>
    <property type="match status" value="1"/>
</dbReference>
<dbReference type="SMART" id="SM01217">
    <property type="entry name" value="Fn3_like"/>
    <property type="match status" value="1"/>
</dbReference>
<accession>U2NQA9</accession>
<evidence type="ECO:0000313" key="6">
    <source>
        <dbReference type="EMBL" id="ERK40240.1"/>
    </source>
</evidence>
<dbReference type="Gene3D" id="3.20.20.300">
    <property type="entry name" value="Glycoside hydrolase, family 3, N-terminal domain"/>
    <property type="match status" value="1"/>
</dbReference>
<dbReference type="Proteomes" id="UP000016648">
    <property type="component" value="Unassembled WGS sequence"/>
</dbReference>
<dbReference type="InterPro" id="IPR036962">
    <property type="entry name" value="Glyco_hydro_3_N_sf"/>
</dbReference>
<evidence type="ECO:0000256" key="2">
    <source>
        <dbReference type="ARBA" id="ARBA00022801"/>
    </source>
</evidence>
<dbReference type="SUPFAM" id="SSF52279">
    <property type="entry name" value="Beta-D-glucan exohydrolase, C-terminal domain"/>
    <property type="match status" value="1"/>
</dbReference>
<keyword evidence="3" id="KW-0326">Glycosidase</keyword>
<dbReference type="Gene3D" id="3.40.50.1700">
    <property type="entry name" value="Glycoside hydrolase family 3 C-terminal domain"/>
    <property type="match status" value="1"/>
</dbReference>
<dbReference type="PANTHER" id="PTHR30620:SF123">
    <property type="entry name" value="BETA-XYLOSIDASE"/>
    <property type="match status" value="1"/>
</dbReference>
<protein>
    <submittedName>
        <fullName evidence="6">Glycoside hydrolase, family 3, N-terminal domain protein</fullName>
    </submittedName>
</protein>
<dbReference type="Pfam" id="PF00933">
    <property type="entry name" value="Glyco_hydro_3"/>
    <property type="match status" value="1"/>
</dbReference>
<dbReference type="InterPro" id="IPR017853">
    <property type="entry name" value="GH"/>
</dbReference>
<dbReference type="Pfam" id="PF01915">
    <property type="entry name" value="Glyco_hydro_3_C"/>
    <property type="match status" value="1"/>
</dbReference>
<dbReference type="PRINTS" id="PR00133">
    <property type="entry name" value="GLHYDRLASE3"/>
</dbReference>
<dbReference type="InterPro" id="IPR013783">
    <property type="entry name" value="Ig-like_fold"/>
</dbReference>
<name>U2NQA9_9BACT</name>
<dbReference type="InterPro" id="IPR002772">
    <property type="entry name" value="Glyco_hydro_3_C"/>
</dbReference>
<dbReference type="GO" id="GO:0009251">
    <property type="term" value="P:glucan catabolic process"/>
    <property type="evidence" value="ECO:0007669"/>
    <property type="project" value="TreeGrafter"/>
</dbReference>
<sequence length="779" mass="85138">MKKFTCFLAVLCLTLSADAAKKKTFPYQDKSLPVEQRVGDLLARMTLEEKVGQLRCTLAWNYYDIQGRNVVPSDQFKQDIKQGNIGMLWATYRADPWTRKSLTNGLNPELAAKCGNALQKYVKENTRLGIPLFLAEEAPHGHMAIGTTVFPTGLGMAATWNPTLIEQAGRVIAKEIRLQGAHISYGPVLDISRDPRWSRVEESFGEDPTLTGCMGEAMVRGLGGGRLSHPHATLATLKHFIGYGTTEGGQNGNPTFLGMREIDENFLPPFKRAIDAGALSVMTSYNSLDGIPSTANGYFLTDVLRKDWNFGGFVVSDLYSIDGIWQTHHVAATRPQAGVMALHAGVDADLGALAYEGLADAVRKGEVSEAKIDTACARILRMKFEMGLFENPYVDPKAARDMRNGDDIMVARRAAQELVTLLENRNHTLPLRKDMRVAVVGPNADNVYNLLGDYTAPQPRGNVKTILDGVKTKLPAANIEYVKGCAVRDTNDCNIGEAVAAARRADAVIVAVGGSSARDFKTSYKETGAAVSDSKSLADMDCGEGFDRATLTLLGRQQELLEALKRTGKPLVVVYIEGRPLEKTWAAEHADALLTAYYPGEQGGQAIADVVFGDYNPAGRLPVSVARHIGQLPVYYNKKAPAAHNYVEMSAKPLYSFGYGLSYTTFAYTNLQITKKDKYTFDVSFDVTNTGNCDGDEVAQLYLHDELASTVQPLLQLKHFERAPIKRGETHRFSFTLTADDLSIVNAELKRVVEPGDFTVMVGPSSDNIKLNGKLTVGE</sequence>
<dbReference type="PATRIC" id="fig|1115809.3.peg.445"/>
<organism evidence="6 7">
    <name type="scientific">Segatella baroniae F0067</name>
    <dbReference type="NCBI Taxonomy" id="1115809"/>
    <lineage>
        <taxon>Bacteria</taxon>
        <taxon>Pseudomonadati</taxon>
        <taxon>Bacteroidota</taxon>
        <taxon>Bacteroidia</taxon>
        <taxon>Bacteroidales</taxon>
        <taxon>Prevotellaceae</taxon>
        <taxon>Segatella</taxon>
    </lineage>
</organism>
<comment type="caution">
    <text evidence="6">The sequence shown here is derived from an EMBL/GenBank/DDBJ whole genome shotgun (WGS) entry which is preliminary data.</text>
</comment>
<proteinExistence type="inferred from homology"/>
<keyword evidence="7" id="KW-1185">Reference proteome</keyword>
<evidence type="ECO:0000256" key="4">
    <source>
        <dbReference type="SAM" id="SignalP"/>
    </source>
</evidence>
<keyword evidence="2 3" id="KW-0378">Hydrolase</keyword>
<evidence type="ECO:0000313" key="7">
    <source>
        <dbReference type="Proteomes" id="UP000016648"/>
    </source>
</evidence>
<dbReference type="RefSeq" id="WP_021588738.1">
    <property type="nucleotide sequence ID" value="NZ_AWEY01000007.1"/>
</dbReference>
<dbReference type="PANTHER" id="PTHR30620">
    <property type="entry name" value="PERIPLASMIC BETA-GLUCOSIDASE-RELATED"/>
    <property type="match status" value="1"/>
</dbReference>
<keyword evidence="4" id="KW-0732">Signal</keyword>
<dbReference type="GO" id="GO:0008422">
    <property type="term" value="F:beta-glucosidase activity"/>
    <property type="evidence" value="ECO:0007669"/>
    <property type="project" value="TreeGrafter"/>
</dbReference>
<dbReference type="Pfam" id="PF14310">
    <property type="entry name" value="Fn3-like"/>
    <property type="match status" value="1"/>
</dbReference>